<evidence type="ECO:0000256" key="9">
    <source>
        <dbReference type="ARBA" id="ARBA00023028"/>
    </source>
</evidence>
<keyword evidence="4" id="KW-0964">Secreted</keyword>
<evidence type="ECO:0000256" key="16">
    <source>
        <dbReference type="PROSITE-ProRule" id="PRU00023"/>
    </source>
</evidence>
<accession>A0A8X6F4E1</accession>
<evidence type="ECO:0000313" key="18">
    <source>
        <dbReference type="Proteomes" id="UP000887116"/>
    </source>
</evidence>
<comment type="caution">
    <text evidence="17">The sequence shown here is derived from an EMBL/GenBank/DDBJ whole genome shotgun (WGS) entry which is preliminary data.</text>
</comment>
<evidence type="ECO:0000256" key="3">
    <source>
        <dbReference type="ARBA" id="ARBA00022483"/>
    </source>
</evidence>
<dbReference type="PROSITE" id="PS50297">
    <property type="entry name" value="ANK_REP_REGION"/>
    <property type="match status" value="1"/>
</dbReference>
<evidence type="ECO:0000256" key="6">
    <source>
        <dbReference type="ARBA" id="ARBA00022656"/>
    </source>
</evidence>
<evidence type="ECO:0000256" key="10">
    <source>
        <dbReference type="ARBA" id="ARBA00023043"/>
    </source>
</evidence>
<dbReference type="Gene3D" id="1.25.40.20">
    <property type="entry name" value="Ankyrin repeat-containing domain"/>
    <property type="match status" value="1"/>
</dbReference>
<evidence type="ECO:0000256" key="2">
    <source>
        <dbReference type="ARBA" id="ARBA00004613"/>
    </source>
</evidence>
<dbReference type="AlphaFoldDB" id="A0A8X6F4E1"/>
<dbReference type="PROSITE" id="PS50088">
    <property type="entry name" value="ANK_REPEAT"/>
    <property type="match status" value="1"/>
</dbReference>
<comment type="similarity">
    <text evidence="13">Belongs to the cationic peptide 01 (latrotoxin) family. 03 (alpha-latrotoxin) subfamily.</text>
</comment>
<dbReference type="EMBL" id="BMAO01010764">
    <property type="protein sequence ID" value="GFQ69326.1"/>
    <property type="molecule type" value="Genomic_DNA"/>
</dbReference>
<comment type="subcellular location">
    <subcellularLocation>
        <location evidence="2">Secreted</location>
    </subcellularLocation>
    <subcellularLocation>
        <location evidence="1">Target cell membrane</location>
    </subcellularLocation>
</comment>
<evidence type="ECO:0000256" key="14">
    <source>
        <dbReference type="ARBA" id="ARBA00049715"/>
    </source>
</evidence>
<dbReference type="GO" id="GO:0005576">
    <property type="term" value="C:extracellular region"/>
    <property type="evidence" value="ECO:0007669"/>
    <property type="project" value="UniProtKB-SubCell"/>
</dbReference>
<dbReference type="SUPFAM" id="SSF48403">
    <property type="entry name" value="Ankyrin repeat"/>
    <property type="match status" value="1"/>
</dbReference>
<reference evidence="17" key="1">
    <citation type="submission" date="2020-07" db="EMBL/GenBank/DDBJ databases">
        <title>Multicomponent nature underlies the extraordinary mechanical properties of spider dragline silk.</title>
        <authorList>
            <person name="Kono N."/>
            <person name="Nakamura H."/>
            <person name="Mori M."/>
            <person name="Yoshida Y."/>
            <person name="Ohtoshi R."/>
            <person name="Malay A.D."/>
            <person name="Moran D.A.P."/>
            <person name="Tomita M."/>
            <person name="Numata K."/>
            <person name="Arakawa K."/>
        </authorList>
    </citation>
    <scope>NUCLEOTIDE SEQUENCE</scope>
</reference>
<keyword evidence="9" id="KW-0638">Presynaptic neurotoxin</keyword>
<evidence type="ECO:0000256" key="1">
    <source>
        <dbReference type="ARBA" id="ARBA00004175"/>
    </source>
</evidence>
<evidence type="ECO:0000256" key="8">
    <source>
        <dbReference type="ARBA" id="ARBA00022737"/>
    </source>
</evidence>
<protein>
    <recommendedName>
        <fullName evidence="15">Alpha-latrotoxin</fullName>
    </recommendedName>
</protein>
<dbReference type="Pfam" id="PF12796">
    <property type="entry name" value="Ank_2"/>
    <property type="match status" value="1"/>
</dbReference>
<feature type="repeat" description="ANK" evidence="16">
    <location>
        <begin position="46"/>
        <end position="79"/>
    </location>
</feature>
<dbReference type="GO" id="GO:0044218">
    <property type="term" value="C:other organism cell membrane"/>
    <property type="evidence" value="ECO:0007669"/>
    <property type="project" value="UniProtKB-KW"/>
</dbReference>
<keyword evidence="3" id="KW-0268">Exocytosis</keyword>
<keyword evidence="12" id="KW-1053">Target membrane</keyword>
<dbReference type="InterPro" id="IPR002110">
    <property type="entry name" value="Ankyrin_rpt"/>
</dbReference>
<evidence type="ECO:0000256" key="11">
    <source>
        <dbReference type="ARBA" id="ARBA00023136"/>
    </source>
</evidence>
<proteinExistence type="inferred from homology"/>
<keyword evidence="11" id="KW-0472">Membrane</keyword>
<evidence type="ECO:0000256" key="15">
    <source>
        <dbReference type="ARBA" id="ARBA00049811"/>
    </source>
</evidence>
<dbReference type="PANTHER" id="PTHR24198">
    <property type="entry name" value="ANKYRIN REPEAT AND PROTEIN KINASE DOMAIN-CONTAINING PROTEIN"/>
    <property type="match status" value="1"/>
</dbReference>
<dbReference type="Proteomes" id="UP000887116">
    <property type="component" value="Unassembled WGS sequence"/>
</dbReference>
<evidence type="ECO:0000256" key="4">
    <source>
        <dbReference type="ARBA" id="ARBA00022525"/>
    </source>
</evidence>
<evidence type="ECO:0000256" key="5">
    <source>
        <dbReference type="ARBA" id="ARBA00022537"/>
    </source>
</evidence>
<comment type="subunit">
    <text evidence="14">Homotetramer in membranes.</text>
</comment>
<keyword evidence="6" id="KW-0800">Toxin</keyword>
<evidence type="ECO:0000256" key="13">
    <source>
        <dbReference type="ARBA" id="ARBA00049657"/>
    </source>
</evidence>
<keyword evidence="10 16" id="KW-0040">ANK repeat</keyword>
<dbReference type="OrthoDB" id="6436960at2759"/>
<dbReference type="GO" id="GO:0090729">
    <property type="term" value="F:toxin activity"/>
    <property type="evidence" value="ECO:0007669"/>
    <property type="project" value="UniProtKB-KW"/>
</dbReference>
<dbReference type="PANTHER" id="PTHR24198:SF165">
    <property type="entry name" value="ANKYRIN REPEAT-CONTAINING PROTEIN-RELATED"/>
    <property type="match status" value="1"/>
</dbReference>
<sequence length="99" mass="11016">MEMVNDPDCGYIKHIPLILAAKKDYLDIVKLLLKVPNIDVNQKDVYGCTALHNASSEGYSEVMKQLLAVEGIDVNAASKYGSTPLHLASRQFLFNMFNN</sequence>
<keyword evidence="8" id="KW-0677">Repeat</keyword>
<dbReference type="InterPro" id="IPR036770">
    <property type="entry name" value="Ankyrin_rpt-contain_sf"/>
</dbReference>
<name>A0A8X6F4E1_TRICU</name>
<dbReference type="GO" id="GO:0044231">
    <property type="term" value="C:host cell presynaptic membrane"/>
    <property type="evidence" value="ECO:0007669"/>
    <property type="project" value="UniProtKB-KW"/>
</dbReference>
<dbReference type="GO" id="GO:0006887">
    <property type="term" value="P:exocytosis"/>
    <property type="evidence" value="ECO:0007669"/>
    <property type="project" value="UniProtKB-KW"/>
</dbReference>
<evidence type="ECO:0000256" key="7">
    <source>
        <dbReference type="ARBA" id="ARBA00022699"/>
    </source>
</evidence>
<keyword evidence="5" id="KW-1052">Target cell membrane</keyword>
<evidence type="ECO:0000313" key="17">
    <source>
        <dbReference type="EMBL" id="GFQ69326.1"/>
    </source>
</evidence>
<gene>
    <name evidence="17" type="ORF">TNCT_78431</name>
</gene>
<evidence type="ECO:0000256" key="12">
    <source>
        <dbReference type="ARBA" id="ARBA00023298"/>
    </source>
</evidence>
<keyword evidence="18" id="KW-1185">Reference proteome</keyword>
<keyword evidence="7" id="KW-0528">Neurotoxin</keyword>
<dbReference type="SMART" id="SM00248">
    <property type="entry name" value="ANK"/>
    <property type="match status" value="2"/>
</dbReference>
<organism evidence="17 18">
    <name type="scientific">Trichonephila clavata</name>
    <name type="common">Joro spider</name>
    <name type="synonym">Nephila clavata</name>
    <dbReference type="NCBI Taxonomy" id="2740835"/>
    <lineage>
        <taxon>Eukaryota</taxon>
        <taxon>Metazoa</taxon>
        <taxon>Ecdysozoa</taxon>
        <taxon>Arthropoda</taxon>
        <taxon>Chelicerata</taxon>
        <taxon>Arachnida</taxon>
        <taxon>Araneae</taxon>
        <taxon>Araneomorphae</taxon>
        <taxon>Entelegynae</taxon>
        <taxon>Araneoidea</taxon>
        <taxon>Nephilidae</taxon>
        <taxon>Trichonephila</taxon>
    </lineage>
</organism>